<dbReference type="AlphaFoldDB" id="A0A644ZKM2"/>
<evidence type="ECO:0000313" key="2">
    <source>
        <dbReference type="EMBL" id="MPM41445.1"/>
    </source>
</evidence>
<dbReference type="GO" id="GO:0005886">
    <property type="term" value="C:plasma membrane"/>
    <property type="evidence" value="ECO:0007669"/>
    <property type="project" value="UniProtKB-SubCell"/>
</dbReference>
<evidence type="ECO:0008006" key="3">
    <source>
        <dbReference type="Google" id="ProtNLM"/>
    </source>
</evidence>
<comment type="caution">
    <text evidence="2">The sequence shown here is derived from an EMBL/GenBank/DDBJ whole genome shotgun (WGS) entry which is preliminary data.</text>
</comment>
<keyword evidence="1" id="KW-0812">Transmembrane</keyword>
<keyword evidence="1" id="KW-0472">Membrane</keyword>
<evidence type="ECO:0000256" key="1">
    <source>
        <dbReference type="SAM" id="Phobius"/>
    </source>
</evidence>
<gene>
    <name evidence="2" type="ORF">SDC9_88100</name>
</gene>
<name>A0A644ZKM2_9ZZZZ</name>
<feature type="transmembrane region" description="Helical" evidence="1">
    <location>
        <begin position="70"/>
        <end position="88"/>
    </location>
</feature>
<reference evidence="2" key="1">
    <citation type="submission" date="2019-08" db="EMBL/GenBank/DDBJ databases">
        <authorList>
            <person name="Kucharzyk K."/>
            <person name="Murdoch R.W."/>
            <person name="Higgins S."/>
            <person name="Loffler F."/>
        </authorList>
    </citation>
    <scope>NUCLEOTIDE SEQUENCE</scope>
</reference>
<sequence>MNLFRRELKAGLKSFLLWSLGLFVFIFAGIVKSSAAMADGQFMTELVNKFPRIVVATMGMANVDISQFDGFYAVLMQYVFVLTAVYAAHLGNHAVSRESIDKTYEFLFTKPRSRSYILTRKLISALAYLTAYAALNLLFSILAVKQLALSGDYTGLFTRYSMMLWLVGLVFGSIAALCAAAFSSAERGARAGNLCVLTAYALAVAYDLLDHPGLIRLLTPFRYYLNTELMKGGVQLLYIGLGFVLSALFLAGAFVRFERRDLGAL</sequence>
<feature type="transmembrane region" description="Helical" evidence="1">
    <location>
        <begin position="235"/>
        <end position="255"/>
    </location>
</feature>
<feature type="transmembrane region" description="Helical" evidence="1">
    <location>
        <begin position="122"/>
        <end position="142"/>
    </location>
</feature>
<organism evidence="2">
    <name type="scientific">bioreactor metagenome</name>
    <dbReference type="NCBI Taxonomy" id="1076179"/>
    <lineage>
        <taxon>unclassified sequences</taxon>
        <taxon>metagenomes</taxon>
        <taxon>ecological metagenomes</taxon>
    </lineage>
</organism>
<dbReference type="Pfam" id="PF12679">
    <property type="entry name" value="ABC2_membrane_2"/>
    <property type="match status" value="1"/>
</dbReference>
<keyword evidence="1" id="KW-1133">Transmembrane helix</keyword>
<accession>A0A644ZKM2</accession>
<proteinExistence type="predicted"/>
<feature type="transmembrane region" description="Helical" evidence="1">
    <location>
        <begin position="194"/>
        <end position="215"/>
    </location>
</feature>
<feature type="transmembrane region" description="Helical" evidence="1">
    <location>
        <begin position="162"/>
        <end position="182"/>
    </location>
</feature>
<protein>
    <recommendedName>
        <fullName evidence="3">ABC-2 type transporter domain-containing protein</fullName>
    </recommendedName>
</protein>
<dbReference type="GO" id="GO:0140359">
    <property type="term" value="F:ABC-type transporter activity"/>
    <property type="evidence" value="ECO:0007669"/>
    <property type="project" value="InterPro"/>
</dbReference>
<dbReference type="EMBL" id="VSSQ01009375">
    <property type="protein sequence ID" value="MPM41445.1"/>
    <property type="molecule type" value="Genomic_DNA"/>
</dbReference>